<comment type="pathway">
    <text evidence="4">Amino-acid biosynthesis; L-phenylalanine biosynthesis; phenylpyruvate from prephenate: step 1/1.</text>
</comment>
<dbReference type="InterPro" id="IPR002701">
    <property type="entry name" value="CM_II_prokaryot"/>
</dbReference>
<keyword evidence="11" id="KW-0057">Aromatic amino acid biosynthesis</keyword>
<dbReference type="Pfam" id="PF01842">
    <property type="entry name" value="ACT"/>
    <property type="match status" value="1"/>
</dbReference>
<dbReference type="PANTHER" id="PTHR21022">
    <property type="entry name" value="PREPHENATE DEHYDRATASE P PROTEIN"/>
    <property type="match status" value="1"/>
</dbReference>
<dbReference type="EC" id="4.2.1.51" evidence="7"/>
<evidence type="ECO:0000256" key="19">
    <source>
        <dbReference type="PIRSR" id="PIRSR001500-2"/>
    </source>
</evidence>
<evidence type="ECO:0000256" key="7">
    <source>
        <dbReference type="ARBA" id="ARBA00013147"/>
    </source>
</evidence>
<dbReference type="InterPro" id="IPR045865">
    <property type="entry name" value="ACT-like_dom_sf"/>
</dbReference>
<evidence type="ECO:0000256" key="9">
    <source>
        <dbReference type="ARBA" id="ARBA00022490"/>
    </source>
</evidence>
<comment type="catalytic activity">
    <reaction evidence="18">
        <text>prephenate + H(+) = 3-phenylpyruvate + CO2 + H2O</text>
        <dbReference type="Rhea" id="RHEA:21648"/>
        <dbReference type="ChEBI" id="CHEBI:15377"/>
        <dbReference type="ChEBI" id="CHEBI:15378"/>
        <dbReference type="ChEBI" id="CHEBI:16526"/>
        <dbReference type="ChEBI" id="CHEBI:18005"/>
        <dbReference type="ChEBI" id="CHEBI:29934"/>
        <dbReference type="EC" id="4.2.1.51"/>
    </reaction>
</comment>
<dbReference type="PANTHER" id="PTHR21022:SF19">
    <property type="entry name" value="PREPHENATE DEHYDRATASE-RELATED"/>
    <property type="match status" value="1"/>
</dbReference>
<sequence length="364" mass="40341">MSDSEKLLALRNRIDAVDSKILELLAERANCAEEVAVTKKASLPEGEEVCFYRPEREAQILQRMVADNPGPLRKEQITKIYRSIISSCLALEECLEVAYLGPKGTFTHSALQKHFGAWVTALPQESIAQVFQEVDTGRAHYGVIPVENSTGGVVTHTLDRFIESPLFISGEVQLPIHQNLMTMNEDWRSVKTIYSHQQSLLQCRHWIEKSLPNAKLIPVSSNGEAARLASENVDTAAIAGVAAAGIFGLKYLQKNIEDQANNTTRFLIIGMEQVPPSGNDKTSLMVSAKNEPGSLFKLLKPLADHGLDMSRIESRPAKSGNWEYIFFLDIMGHRDDPEVKIALEQLEEGADFLRVLGSYPKAIA</sequence>
<dbReference type="SUPFAM" id="SSF55021">
    <property type="entry name" value="ACT-like"/>
    <property type="match status" value="1"/>
</dbReference>
<dbReference type="InterPro" id="IPR036979">
    <property type="entry name" value="CM_dom_sf"/>
</dbReference>
<evidence type="ECO:0000256" key="18">
    <source>
        <dbReference type="ARBA" id="ARBA00047848"/>
    </source>
</evidence>
<dbReference type="InterPro" id="IPR036263">
    <property type="entry name" value="Chorismate_II_sf"/>
</dbReference>
<evidence type="ECO:0000256" key="4">
    <source>
        <dbReference type="ARBA" id="ARBA00004741"/>
    </source>
</evidence>
<evidence type="ECO:0000259" key="22">
    <source>
        <dbReference type="PROSITE" id="PS51671"/>
    </source>
</evidence>
<dbReference type="Gene3D" id="3.40.190.10">
    <property type="entry name" value="Periplasmic binding protein-like II"/>
    <property type="match status" value="2"/>
</dbReference>
<dbReference type="InterPro" id="IPR010957">
    <property type="entry name" value="G/b/e-P-prot_chorismate_mutase"/>
</dbReference>
<feature type="site" description="Essential for prephenate dehydratase activity" evidence="19">
    <location>
        <position position="264"/>
    </location>
</feature>
<dbReference type="FunFam" id="3.30.70.260:FF:000012">
    <property type="entry name" value="Prephenate dehydratase"/>
    <property type="match status" value="1"/>
</dbReference>
<evidence type="ECO:0000256" key="8">
    <source>
        <dbReference type="ARBA" id="ARBA00014401"/>
    </source>
</evidence>
<evidence type="ECO:0000256" key="11">
    <source>
        <dbReference type="ARBA" id="ARBA00023141"/>
    </source>
</evidence>
<dbReference type="NCBIfam" id="NF008865">
    <property type="entry name" value="PRK11898.1"/>
    <property type="match status" value="1"/>
</dbReference>
<dbReference type="GO" id="GO:0046417">
    <property type="term" value="P:chorismate metabolic process"/>
    <property type="evidence" value="ECO:0007669"/>
    <property type="project" value="InterPro"/>
</dbReference>
<dbReference type="InterPro" id="IPR002912">
    <property type="entry name" value="ACT_dom"/>
</dbReference>
<accession>A0A6S6TS97</accession>
<evidence type="ECO:0000256" key="13">
    <source>
        <dbReference type="ARBA" id="ARBA00023235"/>
    </source>
</evidence>
<proteinExistence type="predicted"/>
<keyword evidence="10" id="KW-0028">Amino-acid biosynthesis</keyword>
<dbReference type="PIRSF" id="PIRSF001500">
    <property type="entry name" value="Chor_mut_pdt_Ppr"/>
    <property type="match status" value="1"/>
</dbReference>
<dbReference type="Gene3D" id="3.30.70.260">
    <property type="match status" value="1"/>
</dbReference>
<dbReference type="SMART" id="SM00830">
    <property type="entry name" value="CM_2"/>
    <property type="match status" value="1"/>
</dbReference>
<keyword evidence="12" id="KW-0584">Phenylalanine biosynthesis</keyword>
<dbReference type="GO" id="GO:0009094">
    <property type="term" value="P:L-phenylalanine biosynthetic process"/>
    <property type="evidence" value="ECO:0007669"/>
    <property type="project" value="UniProtKB-UniPathway"/>
</dbReference>
<dbReference type="GO" id="GO:0004664">
    <property type="term" value="F:prephenate dehydratase activity"/>
    <property type="evidence" value="ECO:0007669"/>
    <property type="project" value="UniProtKB-EC"/>
</dbReference>
<dbReference type="InterPro" id="IPR008242">
    <property type="entry name" value="Chor_mutase/pphenate_deHydtase"/>
</dbReference>
<dbReference type="PROSITE" id="PS00857">
    <property type="entry name" value="PREPHENATE_DEHYDR_1"/>
    <property type="match status" value="1"/>
</dbReference>
<evidence type="ECO:0000256" key="15">
    <source>
        <dbReference type="ARBA" id="ARBA00023268"/>
    </source>
</evidence>
<comment type="catalytic activity">
    <reaction evidence="1">
        <text>chorismate = prephenate</text>
        <dbReference type="Rhea" id="RHEA:13897"/>
        <dbReference type="ChEBI" id="CHEBI:29748"/>
        <dbReference type="ChEBI" id="CHEBI:29934"/>
        <dbReference type="EC" id="5.4.99.5"/>
    </reaction>
</comment>
<dbReference type="UniPathway" id="UPA00120">
    <property type="reaction ID" value="UER00203"/>
</dbReference>
<name>A0A6S6TS97_9GAMM</name>
<dbReference type="InterPro" id="IPR018528">
    <property type="entry name" value="Preph_deHydtase_CS"/>
</dbReference>
<dbReference type="AlphaFoldDB" id="A0A6S6TS97"/>
<evidence type="ECO:0000256" key="1">
    <source>
        <dbReference type="ARBA" id="ARBA00000824"/>
    </source>
</evidence>
<dbReference type="Gene3D" id="1.20.59.10">
    <property type="entry name" value="Chorismate mutase"/>
    <property type="match status" value="1"/>
</dbReference>
<evidence type="ECO:0000259" key="21">
    <source>
        <dbReference type="PROSITE" id="PS51171"/>
    </source>
</evidence>
<dbReference type="PROSITE" id="PS00858">
    <property type="entry name" value="PREPHENATE_DEHYDR_2"/>
    <property type="match status" value="1"/>
</dbReference>
<gene>
    <name evidence="23" type="ORF">HELGO_WM8024</name>
</gene>
<evidence type="ECO:0000256" key="5">
    <source>
        <dbReference type="ARBA" id="ARBA00004817"/>
    </source>
</evidence>
<evidence type="ECO:0000256" key="12">
    <source>
        <dbReference type="ARBA" id="ARBA00023222"/>
    </source>
</evidence>
<evidence type="ECO:0000256" key="14">
    <source>
        <dbReference type="ARBA" id="ARBA00023239"/>
    </source>
</evidence>
<dbReference type="Pfam" id="PF01817">
    <property type="entry name" value="CM_2"/>
    <property type="match status" value="1"/>
</dbReference>
<keyword evidence="9" id="KW-0963">Cytoplasm</keyword>
<comment type="function">
    <text evidence="2">Catalyzes the Claisen rearrangement of chorismate to prephenate and the decarboxylation/dehydration of prephenate to phenylpyruvate.</text>
</comment>
<evidence type="ECO:0000256" key="2">
    <source>
        <dbReference type="ARBA" id="ARBA00002364"/>
    </source>
</evidence>
<evidence type="ECO:0000256" key="6">
    <source>
        <dbReference type="ARBA" id="ARBA00012404"/>
    </source>
</evidence>
<dbReference type="CDD" id="cd13630">
    <property type="entry name" value="PBP2_PDT_1"/>
    <property type="match status" value="1"/>
</dbReference>
<evidence type="ECO:0000256" key="3">
    <source>
        <dbReference type="ARBA" id="ARBA00004496"/>
    </source>
</evidence>
<comment type="pathway">
    <text evidence="5">Metabolic intermediate biosynthesis; prephenate biosynthesis; prephenate from chorismate: step 1/1.</text>
</comment>
<dbReference type="EC" id="5.4.99.5" evidence="6"/>
<dbReference type="UniPathway" id="UPA00121">
    <property type="reaction ID" value="UER00345"/>
</dbReference>
<evidence type="ECO:0000256" key="17">
    <source>
        <dbReference type="ARBA" id="ARBA00031520"/>
    </source>
</evidence>
<protein>
    <recommendedName>
        <fullName evidence="8">Bifunctional chorismate mutase/prephenate dehydratase</fullName>
        <ecNumber evidence="7">4.2.1.51</ecNumber>
        <ecNumber evidence="6">5.4.99.5</ecNumber>
    </recommendedName>
    <alternativeName>
        <fullName evidence="17">Chorismate mutase-prephenate dehydratase</fullName>
    </alternativeName>
    <alternativeName>
        <fullName evidence="16">p-protein</fullName>
    </alternativeName>
</protein>
<feature type="domain" description="ACT" evidence="22">
    <location>
        <begin position="283"/>
        <end position="360"/>
    </location>
</feature>
<dbReference type="InterPro" id="IPR001086">
    <property type="entry name" value="Preph_deHydtase"/>
</dbReference>
<dbReference type="EMBL" id="CACVAY010000127">
    <property type="protein sequence ID" value="CAA6825621.1"/>
    <property type="molecule type" value="Genomic_DNA"/>
</dbReference>
<dbReference type="GO" id="GO:0005737">
    <property type="term" value="C:cytoplasm"/>
    <property type="evidence" value="ECO:0007669"/>
    <property type="project" value="UniProtKB-SubCell"/>
</dbReference>
<organism evidence="23">
    <name type="scientific">uncultured Thiotrichaceae bacterium</name>
    <dbReference type="NCBI Taxonomy" id="298394"/>
    <lineage>
        <taxon>Bacteria</taxon>
        <taxon>Pseudomonadati</taxon>
        <taxon>Pseudomonadota</taxon>
        <taxon>Gammaproteobacteria</taxon>
        <taxon>Thiotrichales</taxon>
        <taxon>Thiotrichaceae</taxon>
        <taxon>environmental samples</taxon>
    </lineage>
</organism>
<evidence type="ECO:0000313" key="23">
    <source>
        <dbReference type="EMBL" id="CAA6825621.1"/>
    </source>
</evidence>
<dbReference type="PROSITE" id="PS51171">
    <property type="entry name" value="PREPHENATE_DEHYDR_3"/>
    <property type="match status" value="1"/>
</dbReference>
<keyword evidence="14 23" id="KW-0456">Lyase</keyword>
<keyword evidence="15" id="KW-0511">Multifunctional enzyme</keyword>
<dbReference type="PROSITE" id="PS51168">
    <property type="entry name" value="CHORISMATE_MUT_2"/>
    <property type="match status" value="1"/>
</dbReference>
<evidence type="ECO:0000256" key="16">
    <source>
        <dbReference type="ARBA" id="ARBA00031175"/>
    </source>
</evidence>
<dbReference type="GO" id="GO:0004106">
    <property type="term" value="F:chorismate mutase activity"/>
    <property type="evidence" value="ECO:0007669"/>
    <property type="project" value="UniProtKB-EC"/>
</dbReference>
<evidence type="ECO:0000256" key="10">
    <source>
        <dbReference type="ARBA" id="ARBA00022605"/>
    </source>
</evidence>
<dbReference type="Pfam" id="PF00800">
    <property type="entry name" value="PDT"/>
    <property type="match status" value="1"/>
</dbReference>
<dbReference type="SUPFAM" id="SSF48600">
    <property type="entry name" value="Chorismate mutase II"/>
    <property type="match status" value="1"/>
</dbReference>
<reference evidence="23" key="1">
    <citation type="submission" date="2020-01" db="EMBL/GenBank/DDBJ databases">
        <authorList>
            <person name="Meier V. D."/>
            <person name="Meier V D."/>
        </authorList>
    </citation>
    <scope>NUCLEOTIDE SEQUENCE</scope>
    <source>
        <strain evidence="23">HLG_WM_MAG_07</strain>
    </source>
</reference>
<dbReference type="SUPFAM" id="SSF53850">
    <property type="entry name" value="Periplasmic binding protein-like II"/>
    <property type="match status" value="1"/>
</dbReference>
<dbReference type="FunFam" id="3.40.190.10:FF:000034">
    <property type="entry name" value="Chorismate mutase/prephenate dehydratase"/>
    <property type="match status" value="1"/>
</dbReference>
<comment type="subcellular location">
    <subcellularLocation>
        <location evidence="3">Cytoplasm</location>
    </subcellularLocation>
</comment>
<keyword evidence="13 23" id="KW-0413">Isomerase</keyword>
<dbReference type="CDD" id="cd04905">
    <property type="entry name" value="ACT_CM-PDT"/>
    <property type="match status" value="1"/>
</dbReference>
<feature type="domain" description="Prephenate dehydratase" evidence="21">
    <location>
        <begin position="96"/>
        <end position="271"/>
    </location>
</feature>
<dbReference type="FunFam" id="3.40.190.10:FF:000029">
    <property type="entry name" value="Chorismate mutase/Prephenate dehydratase"/>
    <property type="match status" value="1"/>
</dbReference>
<feature type="domain" description="Chorismate mutase" evidence="20">
    <location>
        <begin position="1"/>
        <end position="96"/>
    </location>
</feature>
<dbReference type="NCBIfam" id="TIGR01807">
    <property type="entry name" value="CM_P2"/>
    <property type="match status" value="1"/>
</dbReference>
<dbReference type="PROSITE" id="PS51671">
    <property type="entry name" value="ACT"/>
    <property type="match status" value="1"/>
</dbReference>
<evidence type="ECO:0000259" key="20">
    <source>
        <dbReference type="PROSITE" id="PS51168"/>
    </source>
</evidence>